<dbReference type="RefSeq" id="WP_209145405.1">
    <property type="nucleotide sequence ID" value="NZ_JAGHKP010000002.1"/>
</dbReference>
<reference evidence="2" key="1">
    <citation type="submission" date="2021-03" db="EMBL/GenBank/DDBJ databases">
        <title>Assistant Professor.</title>
        <authorList>
            <person name="Huq M.A."/>
        </authorList>
    </citation>
    <scope>NUCLEOTIDE SEQUENCE [LARGE SCALE GENOMIC DNA]</scope>
    <source>
        <strain evidence="2">MAH-28</strain>
    </source>
</reference>
<protein>
    <submittedName>
        <fullName evidence="1">Helix-hairpin-helix domain-containing protein</fullName>
    </submittedName>
</protein>
<dbReference type="Gene3D" id="1.10.150.320">
    <property type="entry name" value="Photosystem II 12 kDa extrinsic protein"/>
    <property type="match status" value="1"/>
</dbReference>
<evidence type="ECO:0000313" key="2">
    <source>
        <dbReference type="Proteomes" id="UP000679126"/>
    </source>
</evidence>
<dbReference type="PANTHER" id="PTHR21180:SF32">
    <property type="entry name" value="ENDONUCLEASE_EXONUCLEASE_PHOSPHATASE FAMILY DOMAIN-CONTAINING PROTEIN 1"/>
    <property type="match status" value="1"/>
</dbReference>
<dbReference type="Gene3D" id="1.10.150.280">
    <property type="entry name" value="AF1531-like domain"/>
    <property type="match status" value="1"/>
</dbReference>
<dbReference type="Pfam" id="PF12836">
    <property type="entry name" value="HHH_3"/>
    <property type="match status" value="2"/>
</dbReference>
<accession>A0ABS3YCK4</accession>
<proteinExistence type="predicted"/>
<dbReference type="InterPro" id="IPR051675">
    <property type="entry name" value="Endo/Exo/Phosphatase_dom_1"/>
</dbReference>
<dbReference type="Proteomes" id="UP000679126">
    <property type="component" value="Unassembled WGS sequence"/>
</dbReference>
<gene>
    <name evidence="1" type="ORF">J7I43_09350</name>
</gene>
<organism evidence="1 2">
    <name type="scientific">Chitinophaga chungangae</name>
    <dbReference type="NCBI Taxonomy" id="2821488"/>
    <lineage>
        <taxon>Bacteria</taxon>
        <taxon>Pseudomonadati</taxon>
        <taxon>Bacteroidota</taxon>
        <taxon>Chitinophagia</taxon>
        <taxon>Chitinophagales</taxon>
        <taxon>Chitinophagaceae</taxon>
        <taxon>Chitinophaga</taxon>
    </lineage>
</organism>
<keyword evidence="2" id="KW-1185">Reference proteome</keyword>
<comment type="caution">
    <text evidence="1">The sequence shown here is derived from an EMBL/GenBank/DDBJ whole genome shotgun (WGS) entry which is preliminary data.</text>
</comment>
<evidence type="ECO:0000313" key="1">
    <source>
        <dbReference type="EMBL" id="MBO9152413.1"/>
    </source>
</evidence>
<sequence>MPSPFFEFSRKERWGIACLLSLTVLLYFLPSAWQVVFRSPPMADTAGLSRVAAEVAALIEAEREAAELQYRAKWRDSGRNKPWKNRKDRRGERQYTQRFQWDSSRYKKTFFYKNNEHFRKPIQEVDINAADSAQWERLPGIGPTLAKRIVGFRERLGGFYATAQVGEVYGLADSVFKKIQPFLRLGDVSLRKISLNDTDEKSLALHPYINTNMARVIVRYRSAHGPFRAVEALHGLALVDDSIYRKIEKYLTVN</sequence>
<dbReference type="SUPFAM" id="SSF47781">
    <property type="entry name" value="RuvA domain 2-like"/>
    <property type="match status" value="2"/>
</dbReference>
<dbReference type="InterPro" id="IPR010994">
    <property type="entry name" value="RuvA_2-like"/>
</dbReference>
<dbReference type="PANTHER" id="PTHR21180">
    <property type="entry name" value="ENDONUCLEASE/EXONUCLEASE/PHOSPHATASE FAMILY DOMAIN-CONTAINING PROTEIN 1"/>
    <property type="match status" value="1"/>
</dbReference>
<name>A0ABS3YCK4_9BACT</name>
<dbReference type="EMBL" id="JAGHKP010000002">
    <property type="protein sequence ID" value="MBO9152413.1"/>
    <property type="molecule type" value="Genomic_DNA"/>
</dbReference>